<dbReference type="CDD" id="cd14798">
    <property type="entry name" value="RX-CC_like"/>
    <property type="match status" value="1"/>
</dbReference>
<feature type="domain" description="Disease resistance protein winged helix" evidence="11">
    <location>
        <begin position="935"/>
        <end position="1006"/>
    </location>
</feature>
<feature type="compositionally biased region" description="Polar residues" evidence="8">
    <location>
        <begin position="579"/>
        <end position="589"/>
    </location>
</feature>
<keyword evidence="6 7" id="KW-0175">Coiled coil</keyword>
<dbReference type="GO" id="GO:0009626">
    <property type="term" value="P:plant-type hypersensitive response"/>
    <property type="evidence" value="ECO:0007669"/>
    <property type="project" value="UniProtKB-ARBA"/>
</dbReference>
<dbReference type="SUPFAM" id="SSF52058">
    <property type="entry name" value="L domain-like"/>
    <property type="match status" value="1"/>
</dbReference>
<feature type="compositionally biased region" description="Basic and acidic residues" evidence="8">
    <location>
        <begin position="590"/>
        <end position="600"/>
    </location>
</feature>
<dbReference type="InterPro" id="IPR032675">
    <property type="entry name" value="LRR_dom_sf"/>
</dbReference>
<evidence type="ECO:0000259" key="9">
    <source>
        <dbReference type="Pfam" id="PF00931"/>
    </source>
</evidence>
<feature type="domain" description="Disease resistance R13L4/SHOC-2-like LRR" evidence="12">
    <location>
        <begin position="1056"/>
        <end position="1156"/>
    </location>
</feature>
<dbReference type="Pfam" id="PF18052">
    <property type="entry name" value="Rx_N"/>
    <property type="match status" value="1"/>
</dbReference>
<accession>A0A0D3H2P9</accession>
<evidence type="ECO:0000313" key="14">
    <source>
        <dbReference type="Proteomes" id="UP000026960"/>
    </source>
</evidence>
<dbReference type="InterPro" id="IPR036388">
    <property type="entry name" value="WH-like_DNA-bd_sf"/>
</dbReference>
<dbReference type="GO" id="GO:0043531">
    <property type="term" value="F:ADP binding"/>
    <property type="evidence" value="ECO:0007669"/>
    <property type="project" value="InterPro"/>
</dbReference>
<dbReference type="Gene3D" id="3.40.50.300">
    <property type="entry name" value="P-loop containing nucleotide triphosphate hydrolases"/>
    <property type="match status" value="3"/>
</dbReference>
<organism evidence="13">
    <name type="scientific">Oryza barthii</name>
    <dbReference type="NCBI Taxonomy" id="65489"/>
    <lineage>
        <taxon>Eukaryota</taxon>
        <taxon>Viridiplantae</taxon>
        <taxon>Streptophyta</taxon>
        <taxon>Embryophyta</taxon>
        <taxon>Tracheophyta</taxon>
        <taxon>Spermatophyta</taxon>
        <taxon>Magnoliopsida</taxon>
        <taxon>Liliopsida</taxon>
        <taxon>Poales</taxon>
        <taxon>Poaceae</taxon>
        <taxon>BOP clade</taxon>
        <taxon>Oryzoideae</taxon>
        <taxon>Oryzeae</taxon>
        <taxon>Oryzinae</taxon>
        <taxon>Oryza</taxon>
    </lineage>
</organism>
<dbReference type="EnsemblPlants" id="OBART08G22090.1">
    <property type="protein sequence ID" value="OBART08G22090.1"/>
    <property type="gene ID" value="OBART08G22090"/>
</dbReference>
<dbReference type="InterPro" id="IPR038005">
    <property type="entry name" value="RX-like_CC"/>
</dbReference>
<reference evidence="13" key="2">
    <citation type="submission" date="2015-03" db="UniProtKB">
        <authorList>
            <consortium name="EnsemblPlants"/>
        </authorList>
    </citation>
    <scope>IDENTIFICATION</scope>
</reference>
<dbReference type="InterPro" id="IPR002182">
    <property type="entry name" value="NB-ARC"/>
</dbReference>
<dbReference type="Gene3D" id="3.80.10.10">
    <property type="entry name" value="Ribonuclease Inhibitor"/>
    <property type="match status" value="2"/>
</dbReference>
<evidence type="ECO:0000256" key="1">
    <source>
        <dbReference type="ARBA" id="ARBA00008894"/>
    </source>
</evidence>
<feature type="region of interest" description="Disordered" evidence="8">
    <location>
        <begin position="579"/>
        <end position="614"/>
    </location>
</feature>
<dbReference type="Gene3D" id="1.10.8.430">
    <property type="entry name" value="Helical domain of apoptotic protease-activating factors"/>
    <property type="match status" value="1"/>
</dbReference>
<dbReference type="PaxDb" id="65489-OBART08G22090.1"/>
<dbReference type="PRINTS" id="PR00364">
    <property type="entry name" value="DISEASERSIST"/>
</dbReference>
<dbReference type="eggNOG" id="KOG4658">
    <property type="taxonomic scope" value="Eukaryota"/>
</dbReference>
<dbReference type="InterPro" id="IPR042197">
    <property type="entry name" value="Apaf_helical"/>
</dbReference>
<dbReference type="Gene3D" id="1.20.5.4130">
    <property type="match status" value="1"/>
</dbReference>
<dbReference type="Gene3D" id="1.10.10.10">
    <property type="entry name" value="Winged helix-like DNA-binding domain superfamily/Winged helix DNA-binding domain"/>
    <property type="match status" value="1"/>
</dbReference>
<evidence type="ECO:0000256" key="2">
    <source>
        <dbReference type="ARBA" id="ARBA00022614"/>
    </source>
</evidence>
<reference evidence="13" key="1">
    <citation type="journal article" date="2009" name="Rice">
        <title>De Novo Next Generation Sequencing of Plant Genomes.</title>
        <authorList>
            <person name="Rounsley S."/>
            <person name="Marri P.R."/>
            <person name="Yu Y."/>
            <person name="He R."/>
            <person name="Sisneros N."/>
            <person name="Goicoechea J.L."/>
            <person name="Lee S.J."/>
            <person name="Angelova A."/>
            <person name="Kudrna D."/>
            <person name="Luo M."/>
            <person name="Affourtit J."/>
            <person name="Desany B."/>
            <person name="Knight J."/>
            <person name="Niazi F."/>
            <person name="Egholm M."/>
            <person name="Wing R.A."/>
        </authorList>
    </citation>
    <scope>NUCLEOTIDE SEQUENCE [LARGE SCALE GENOMIC DNA]</scope>
    <source>
        <strain evidence="13">cv. IRGC 105608</strain>
    </source>
</reference>
<feature type="domain" description="Disease resistance R13L4/SHOC-2-like LRR" evidence="12">
    <location>
        <begin position="1215"/>
        <end position="1470"/>
    </location>
</feature>
<feature type="domain" description="NB-ARC" evidence="9">
    <location>
        <begin position="662"/>
        <end position="845"/>
    </location>
</feature>
<dbReference type="InterPro" id="IPR058922">
    <property type="entry name" value="WHD_DRP"/>
</dbReference>
<dbReference type="Pfam" id="PF23598">
    <property type="entry name" value="LRR_14"/>
    <property type="match status" value="2"/>
</dbReference>
<feature type="domain" description="NB-ARC" evidence="9">
    <location>
        <begin position="416"/>
        <end position="579"/>
    </location>
</feature>
<sequence length="1484" mass="168900">MESTVLSVGKSVLGGALSYAQTAIAEEGALKLGVQRDQSFIRDELEMMQSFLLAADKEHNGHHHEVITTWVKQVRDVAYDVEDCLQDYAARLKKPPWWSLPCTVHRERRRIGNEMKELRAKVEDVSQRNMRYHGVYAAAPQSSSSVTAAELLQSTTTIDDFDEARRAAKQREKVDLVKLITNDRQGELRVIAVWETRSGPAGTVPVVRAAYQRLKGQFECHAWVRLMHSFDANEFIGSLVRQFKANSHEGTGKTPQGTPSGVSVLNEMEAQDYNLLHDFTGYVANKKYLVVLNGLSTIEEWDWIKAYLPNNHNGSRVLVYTQQAEVASCFSDDKYKVSEIQHEGSFAKPLYVFYKEDCLPKQIHTAESSSKATASTTGSTEDRNDSTPSWSLQSVLEEPEPMEWKEPKSELIELISKGGKVISVWGMRDDDKKSIALVRSVYESLGNRFQKCAWFSMKPQFSNEKFLKSLIAQLHQDYHDDTENIADYKLQDDAQDSTTKMGPTESTRRLLAKIMWEYKCLFVFDDISSNIEWDSIMKDLPNESNPGNQIIVTTREFSVAVHCSGEKQYTYKLQVQNDENTVDSQSVDSDFTKMKSETKSSMEGASTTSDSKTVHFDDAIHKEVGPEDLPESSSPLLLNRDSNTVSAKELARSKTQLIGRGKEKDDVIKLLSDYDPNHQVISVWGMGGIGKTTLVKSIYHSSELEMLKFERRAWVIVSHPFDLTELLRSLAQRLDEDSPRKKEESKVRFASNDLSKMDLKVLSDKLLQDLKGKKYLIVLDDLLSSDEWDSIKRYLPINNNGSRIILTTRSQVVALHCSQKEMYMHNIEGLTDEDALELFSTTVRMDGDESELKHDMMEEAKIIIKKCGRLPLAVATVGGFLSARPRNIIEWRKFSDHISEELDNNPSLEMIKKILKSSYEGLTYHLKSCFLYLSIFPEDHDIRYRRLLRRWTAEGYSRATRNRSNEKVAEEQFTALLNKSMIQQSKTIASGKTGFCQVHDLMREIIISKSEDENLVLVLDDHVTSHNKDKVRHLVVSQRWSREKKNDMQNILDVSHIRSLTVFGEWKSFFLSKKMRMLRVLDLEDAYGLQDTDLVPIGKLRHLKYLSLRDSGEIFNLPSSFGNLLNLETLDIRGTWVMKLPATIGRLQNLKYLHAGMPSGDEDDIRTSYPTPISEILEIFNDYWSNKEEVGMGIRYFVSLTMLFISSWLRNLDLYGVKVPRGIGRLRSIHTLSVVNIARGKAMLKNLKKLTQLRKLGVTGINKSNCKELCSAIADHGRLQSLLLRAEGKAGLEGCLDGLSSPPEDLESLQLYGNLVTLPAWIKQLEKLQKLCLRNTNLKADATMEVLGNLPMLAILRLQDNACKEEELRNEGSEENELRNEQSEANERGNKLCFLPKCFTSLTALELISWDNLESVRFEQGATPKLEVLLVDYCWHIDEGGFPGIENLSALKEVSLQGYYYPEFKEQLQQQLDKMKSKPKLKIL</sequence>
<dbReference type="PANTHER" id="PTHR23155:SF1114">
    <property type="entry name" value="OS02G0475500 PROTEIN"/>
    <property type="match status" value="1"/>
</dbReference>
<keyword evidence="5" id="KW-0611">Plant defense</keyword>
<keyword evidence="4" id="KW-0547">Nucleotide-binding</keyword>
<feature type="compositionally biased region" description="Low complexity" evidence="8">
    <location>
        <begin position="365"/>
        <end position="379"/>
    </location>
</feature>
<feature type="coiled-coil region" evidence="7">
    <location>
        <begin position="1361"/>
        <end position="1388"/>
    </location>
</feature>
<evidence type="ECO:0000313" key="13">
    <source>
        <dbReference type="EnsemblPlants" id="OBART08G22090.1"/>
    </source>
</evidence>
<keyword evidence="14" id="KW-1185">Reference proteome</keyword>
<dbReference type="InterPro" id="IPR041118">
    <property type="entry name" value="Rx_N"/>
</dbReference>
<dbReference type="PANTHER" id="PTHR23155">
    <property type="entry name" value="DISEASE RESISTANCE PROTEIN RP"/>
    <property type="match status" value="1"/>
</dbReference>
<dbReference type="Gramene" id="OBART08G22090.1">
    <property type="protein sequence ID" value="OBART08G22090.1"/>
    <property type="gene ID" value="OBART08G22090"/>
</dbReference>
<dbReference type="Pfam" id="PF23559">
    <property type="entry name" value="WHD_DRP"/>
    <property type="match status" value="1"/>
</dbReference>
<evidence type="ECO:0000256" key="8">
    <source>
        <dbReference type="SAM" id="MobiDB-lite"/>
    </source>
</evidence>
<feature type="compositionally biased region" description="Polar residues" evidence="8">
    <location>
        <begin position="601"/>
        <end position="611"/>
    </location>
</feature>
<evidence type="ECO:0000259" key="11">
    <source>
        <dbReference type="Pfam" id="PF23559"/>
    </source>
</evidence>
<evidence type="ECO:0000259" key="10">
    <source>
        <dbReference type="Pfam" id="PF18052"/>
    </source>
</evidence>
<dbReference type="FunFam" id="3.40.50.300:FF:001091">
    <property type="entry name" value="Probable disease resistance protein At1g61300"/>
    <property type="match status" value="1"/>
</dbReference>
<dbReference type="FunFam" id="1.10.10.10:FF:000322">
    <property type="entry name" value="Probable disease resistance protein At1g63360"/>
    <property type="match status" value="1"/>
</dbReference>
<evidence type="ECO:0000256" key="7">
    <source>
        <dbReference type="SAM" id="Coils"/>
    </source>
</evidence>
<proteinExistence type="inferred from homology"/>
<dbReference type="GO" id="GO:0002758">
    <property type="term" value="P:innate immune response-activating signaling pathway"/>
    <property type="evidence" value="ECO:0007669"/>
    <property type="project" value="UniProtKB-ARBA"/>
</dbReference>
<dbReference type="STRING" id="65489.A0A0D3H2P9"/>
<dbReference type="InterPro" id="IPR055414">
    <property type="entry name" value="LRR_R13L4/SHOC2-like"/>
</dbReference>
<dbReference type="Proteomes" id="UP000026960">
    <property type="component" value="Chromosome 8"/>
</dbReference>
<feature type="domain" description="Disease resistance N-terminal" evidence="10">
    <location>
        <begin position="14"/>
        <end position="95"/>
    </location>
</feature>
<dbReference type="InterPro" id="IPR027417">
    <property type="entry name" value="P-loop_NTPase"/>
</dbReference>
<comment type="similarity">
    <text evidence="1">Belongs to the disease resistance NB-LRR family.</text>
</comment>
<feature type="domain" description="NB-ARC" evidence="9">
    <location>
        <begin position="211"/>
        <end position="341"/>
    </location>
</feature>
<dbReference type="InterPro" id="IPR044974">
    <property type="entry name" value="Disease_R_plants"/>
</dbReference>
<name>A0A0D3H2P9_9ORYZ</name>
<evidence type="ECO:0000256" key="3">
    <source>
        <dbReference type="ARBA" id="ARBA00022737"/>
    </source>
</evidence>
<evidence type="ECO:0000256" key="6">
    <source>
        <dbReference type="ARBA" id="ARBA00023054"/>
    </source>
</evidence>
<keyword evidence="3" id="KW-0677">Repeat</keyword>
<evidence type="ECO:0000256" key="5">
    <source>
        <dbReference type="ARBA" id="ARBA00022821"/>
    </source>
</evidence>
<dbReference type="SUPFAM" id="SSF52540">
    <property type="entry name" value="P-loop containing nucleoside triphosphate hydrolases"/>
    <property type="match status" value="3"/>
</dbReference>
<evidence type="ECO:0000256" key="4">
    <source>
        <dbReference type="ARBA" id="ARBA00022741"/>
    </source>
</evidence>
<protein>
    <submittedName>
        <fullName evidence="13">Uncharacterized protein</fullName>
    </submittedName>
</protein>
<dbReference type="Pfam" id="PF00931">
    <property type="entry name" value="NB-ARC"/>
    <property type="match status" value="3"/>
</dbReference>
<evidence type="ECO:0000259" key="12">
    <source>
        <dbReference type="Pfam" id="PF23598"/>
    </source>
</evidence>
<dbReference type="HOGENOM" id="CLU_000837_14_1_1"/>
<dbReference type="GO" id="GO:0042742">
    <property type="term" value="P:defense response to bacterium"/>
    <property type="evidence" value="ECO:0007669"/>
    <property type="project" value="UniProtKB-ARBA"/>
</dbReference>
<keyword evidence="2" id="KW-0433">Leucine-rich repeat</keyword>
<feature type="region of interest" description="Disordered" evidence="8">
    <location>
        <begin position="365"/>
        <end position="403"/>
    </location>
</feature>